<proteinExistence type="predicted"/>
<feature type="region of interest" description="Disordered" evidence="2">
    <location>
        <begin position="727"/>
        <end position="758"/>
    </location>
</feature>
<feature type="compositionally biased region" description="Basic and acidic residues" evidence="2">
    <location>
        <begin position="466"/>
        <end position="479"/>
    </location>
</feature>
<feature type="region of interest" description="Disordered" evidence="2">
    <location>
        <begin position="649"/>
        <end position="674"/>
    </location>
</feature>
<feature type="compositionally biased region" description="Basic and acidic residues" evidence="2">
    <location>
        <begin position="135"/>
        <end position="145"/>
    </location>
</feature>
<feature type="region of interest" description="Disordered" evidence="2">
    <location>
        <begin position="255"/>
        <end position="297"/>
    </location>
</feature>
<gene>
    <name evidence="3" type="ORF">AK812_SmicGene31118</name>
</gene>
<feature type="compositionally biased region" description="Basic and acidic residues" evidence="2">
    <location>
        <begin position="534"/>
        <end position="543"/>
    </location>
</feature>
<name>A0A1Q9CXM6_SYMMI</name>
<keyword evidence="4" id="KW-1185">Reference proteome</keyword>
<evidence type="ECO:0000313" key="3">
    <source>
        <dbReference type="EMBL" id="OLP87639.1"/>
    </source>
</evidence>
<feature type="compositionally biased region" description="Basic and acidic residues" evidence="2">
    <location>
        <begin position="487"/>
        <end position="511"/>
    </location>
</feature>
<feature type="region of interest" description="Disordered" evidence="2">
    <location>
        <begin position="333"/>
        <end position="377"/>
    </location>
</feature>
<dbReference type="InterPro" id="IPR029033">
    <property type="entry name" value="His_PPase_superfam"/>
</dbReference>
<feature type="region of interest" description="Disordered" evidence="2">
    <location>
        <begin position="413"/>
        <end position="450"/>
    </location>
</feature>
<dbReference type="SUPFAM" id="SSF53254">
    <property type="entry name" value="Phosphoglycerate mutase-like"/>
    <property type="match status" value="1"/>
</dbReference>
<evidence type="ECO:0000256" key="2">
    <source>
        <dbReference type="SAM" id="MobiDB-lite"/>
    </source>
</evidence>
<feature type="region of interest" description="Disordered" evidence="2">
    <location>
        <begin position="466"/>
        <end position="592"/>
    </location>
</feature>
<feature type="region of interest" description="Disordered" evidence="2">
    <location>
        <begin position="87"/>
        <end position="152"/>
    </location>
</feature>
<dbReference type="EMBL" id="LSRX01000851">
    <property type="protein sequence ID" value="OLP87639.1"/>
    <property type="molecule type" value="Genomic_DNA"/>
</dbReference>
<feature type="compositionally biased region" description="Basic and acidic residues" evidence="2">
    <location>
        <begin position="555"/>
        <end position="592"/>
    </location>
</feature>
<keyword evidence="1" id="KW-0175">Coiled coil</keyword>
<dbReference type="AlphaFoldDB" id="A0A1Q9CXM6"/>
<feature type="compositionally biased region" description="Basic and acidic residues" evidence="2">
    <location>
        <begin position="413"/>
        <end position="424"/>
    </location>
</feature>
<reference evidence="3 4" key="1">
    <citation type="submission" date="2016-02" db="EMBL/GenBank/DDBJ databases">
        <title>Genome analysis of coral dinoflagellate symbionts highlights evolutionary adaptations to a symbiotic lifestyle.</title>
        <authorList>
            <person name="Aranda M."/>
            <person name="Li Y."/>
            <person name="Liew Y.J."/>
            <person name="Baumgarten S."/>
            <person name="Simakov O."/>
            <person name="Wilson M."/>
            <person name="Piel J."/>
            <person name="Ashoor H."/>
            <person name="Bougouffa S."/>
            <person name="Bajic V.B."/>
            <person name="Ryu T."/>
            <person name="Ravasi T."/>
            <person name="Bayer T."/>
            <person name="Micklem G."/>
            <person name="Kim H."/>
            <person name="Bhak J."/>
            <person name="Lajeunesse T.C."/>
            <person name="Voolstra C.R."/>
        </authorList>
    </citation>
    <scope>NUCLEOTIDE SEQUENCE [LARGE SCALE GENOMIC DNA]</scope>
    <source>
        <strain evidence="3 4">CCMP2467</strain>
    </source>
</reference>
<organism evidence="3 4">
    <name type="scientific">Symbiodinium microadriaticum</name>
    <name type="common">Dinoflagellate</name>
    <name type="synonym">Zooxanthella microadriatica</name>
    <dbReference type="NCBI Taxonomy" id="2951"/>
    <lineage>
        <taxon>Eukaryota</taxon>
        <taxon>Sar</taxon>
        <taxon>Alveolata</taxon>
        <taxon>Dinophyceae</taxon>
        <taxon>Suessiales</taxon>
        <taxon>Symbiodiniaceae</taxon>
        <taxon>Symbiodinium</taxon>
    </lineage>
</organism>
<sequence length="1042" mass="116607">VFGLNFYVEQLPEKHGISAPAWSCKVVTRADLAFWEIVRANFRVIIRRGDATEWHGLGLGDGENAPSDSDLANLDLKVLIPHDVAREKKDPGLGARVPGAADDEDDANRKPHEDRDTQDINVPHVLETAPSTETETDRLEKKGQEDMGPGSNPTPNVMPGIHIDFHVDYLTPVANLDDKLQAELRTRREKAEKSARQLLEKSVKKVAKKGAKWDHITDAQERAAVIEQQMQNEQEADRLAKEAVEKCTMATTVTLTRMASADERTSRSQRSKQMQEALQHAQQEAKGQQQPSIVDDDMAGNGYGMLAAVCAAEQAAVAGGGEPLKKKATAKSKAKAKEVHTSTTAQQTSQEELAGIETEARDDERLKIAKAEDDAQREVEDALVTAKERAQQTFESRLREYEKRLHIEMENELEEERREAEKAARARVQSIQREARQERENRMRDKQDAVARAQWVVRQLEKKAEAAAKLKRKAVERAKQNLSSSSEETKRRAVERKEKLKEQEREKERQQAAKHAALSDGDSDAEWRRRRHAKEQQSRHENGHAQGRARVRDRHRGESCSEDSRREAYRRSRSPPRERGGRSDGGHLQEDLQDFRDRYPVDDRAFGVLLSATSDVQQAVLEQFRPKREGESDYSALVASFVRKVEKTQASGAAPRRFGEERGERGGTSSLDDFRARYPMDDRAFGVLERAAPAVQATILADFRPRREGEDDYSALVMGFLRSIESRTGNAPRGPQYSTVGEEETEETTIATTRNPQTTRGRPFARILLGQRDNKSAYTAQGEKSFARSLHVVEKAVHDVVTMREAYCQAARNTSCNLRMSGRSHVNVREPLLAVKRRRCGGAVWTAAAAMALGSMAAYASCAWPGPNRTVRLRLFWIRHGLSCANVLNACAAGRDATEDAGLLPELEAALQALPKYMLPDAPDATLDATFGIRSRPPGGKDCKVKVRLANGSSFETKLHHLLLDPLITDCSMKQSENAGRAFLRWLAERNIRLHFIASSTLMRAIQTAHHMFVEPCQNGTEACDVLVGNLLSYWRTWEVMG</sequence>
<feature type="non-terminal residue" evidence="3">
    <location>
        <position position="1"/>
    </location>
</feature>
<evidence type="ECO:0000313" key="4">
    <source>
        <dbReference type="Proteomes" id="UP000186817"/>
    </source>
</evidence>
<feature type="compositionally biased region" description="Basic and acidic residues" evidence="2">
    <location>
        <begin position="107"/>
        <end position="118"/>
    </location>
</feature>
<accession>A0A1Q9CXM6</accession>
<feature type="coiled-coil region" evidence="1">
    <location>
        <begin position="181"/>
        <end position="246"/>
    </location>
</feature>
<protein>
    <submittedName>
        <fullName evidence="3">Reticulocyte-binding protein 2-like a</fullName>
    </submittedName>
</protein>
<dbReference type="OrthoDB" id="440850at2759"/>
<feature type="compositionally biased region" description="Basic and acidic residues" evidence="2">
    <location>
        <begin position="433"/>
        <end position="449"/>
    </location>
</feature>
<dbReference type="Gene3D" id="3.40.50.1240">
    <property type="entry name" value="Phosphoglycerate mutase-like"/>
    <property type="match status" value="1"/>
</dbReference>
<evidence type="ECO:0000256" key="1">
    <source>
        <dbReference type="SAM" id="Coils"/>
    </source>
</evidence>
<comment type="caution">
    <text evidence="3">The sequence shown here is derived from an EMBL/GenBank/DDBJ whole genome shotgun (WGS) entry which is preliminary data.</text>
</comment>
<feature type="compositionally biased region" description="Low complexity" evidence="2">
    <location>
        <begin position="341"/>
        <end position="350"/>
    </location>
</feature>
<feature type="compositionally biased region" description="Basic and acidic residues" evidence="2">
    <location>
        <begin position="358"/>
        <end position="377"/>
    </location>
</feature>
<dbReference type="Proteomes" id="UP000186817">
    <property type="component" value="Unassembled WGS sequence"/>
</dbReference>
<feature type="compositionally biased region" description="Low complexity" evidence="2">
    <location>
        <begin position="279"/>
        <end position="290"/>
    </location>
</feature>